<dbReference type="CDD" id="cd12087">
    <property type="entry name" value="TM_EGFR-like"/>
    <property type="match status" value="1"/>
</dbReference>
<evidence type="ECO:0000256" key="10">
    <source>
        <dbReference type="ARBA" id="ARBA00023136"/>
    </source>
</evidence>
<dbReference type="SMART" id="SM00181">
    <property type="entry name" value="EGF"/>
    <property type="match status" value="26"/>
</dbReference>
<feature type="repeat" description="LDL-receptor class B" evidence="18">
    <location>
        <begin position="2568"/>
        <end position="2610"/>
    </location>
</feature>
<evidence type="ECO:0000256" key="3">
    <source>
        <dbReference type="ARBA" id="ARBA00022536"/>
    </source>
</evidence>
<dbReference type="GO" id="GO:0005886">
    <property type="term" value="C:plasma membrane"/>
    <property type="evidence" value="ECO:0007669"/>
    <property type="project" value="TreeGrafter"/>
</dbReference>
<feature type="disulfide bond" evidence="16">
    <location>
        <begin position="4514"/>
        <end position="4523"/>
    </location>
</feature>
<dbReference type="Gene3D" id="2.120.10.30">
    <property type="entry name" value="TolB, C-terminal domain"/>
    <property type="match status" value="8"/>
</dbReference>
<dbReference type="SMART" id="SM00192">
    <property type="entry name" value="LDLa"/>
    <property type="match status" value="30"/>
</dbReference>
<dbReference type="SUPFAM" id="SSF63825">
    <property type="entry name" value="YWTD domain"/>
    <property type="match status" value="8"/>
</dbReference>
<keyword evidence="10 20" id="KW-0472">Membrane</keyword>
<feature type="disulfide bond" evidence="17">
    <location>
        <begin position="3071"/>
        <end position="3083"/>
    </location>
</feature>
<comment type="similarity">
    <text evidence="2">Belongs to the LDLR family.</text>
</comment>
<dbReference type="PROSITE" id="PS50026">
    <property type="entry name" value="EGF_3"/>
    <property type="match status" value="8"/>
</dbReference>
<comment type="caution">
    <text evidence="22">The sequence shown here is derived from an EMBL/GenBank/DDBJ whole genome shotgun (WGS) entry which is preliminary data.</text>
</comment>
<keyword evidence="3 16" id="KW-0245">EGF-like domain</keyword>
<feature type="disulfide bond" evidence="17">
    <location>
        <begin position="1263"/>
        <end position="1275"/>
    </location>
</feature>
<feature type="disulfide bond" evidence="16">
    <location>
        <begin position="249"/>
        <end position="259"/>
    </location>
</feature>
<dbReference type="InterPro" id="IPR011042">
    <property type="entry name" value="6-blade_b-propeller_TolB-like"/>
</dbReference>
<dbReference type="PROSITE" id="PS51120">
    <property type="entry name" value="LDLRB"/>
    <property type="match status" value="19"/>
</dbReference>
<keyword evidence="5 20" id="KW-0812">Transmembrane</keyword>
<dbReference type="InterPro" id="IPR056588">
    <property type="entry name" value="EGF_LRP2"/>
</dbReference>
<feature type="disulfide bond" evidence="17">
    <location>
        <begin position="1270"/>
        <end position="1288"/>
    </location>
</feature>
<feature type="disulfide bond" evidence="16">
    <location>
        <begin position="4550"/>
        <end position="4559"/>
    </location>
</feature>
<dbReference type="FunFam" id="2.10.25.10:FF:000129">
    <property type="entry name" value="Low-density lipoprotein receptor-related protein 1"/>
    <property type="match status" value="1"/>
</dbReference>
<feature type="disulfide bond" evidence="17">
    <location>
        <begin position="3025"/>
        <end position="3037"/>
    </location>
</feature>
<feature type="domain" description="EGF-like" evidence="21">
    <location>
        <begin position="4040"/>
        <end position="4082"/>
    </location>
</feature>
<evidence type="ECO:0000256" key="20">
    <source>
        <dbReference type="SAM" id="Phobius"/>
    </source>
</evidence>
<feature type="disulfide bond" evidence="17">
    <location>
        <begin position="2745"/>
        <end position="2757"/>
    </location>
</feature>
<feature type="disulfide bond" evidence="17">
    <location>
        <begin position="2912"/>
        <end position="2930"/>
    </location>
</feature>
<feature type="repeat" description="LDL-receptor class B" evidence="18">
    <location>
        <begin position="428"/>
        <end position="471"/>
    </location>
</feature>
<dbReference type="SUPFAM" id="SSF57424">
    <property type="entry name" value="LDL receptor-like module"/>
    <property type="match status" value="28"/>
</dbReference>
<dbReference type="EMBL" id="SOYY01000010">
    <property type="protein sequence ID" value="KAA0715583.1"/>
    <property type="molecule type" value="Genomic_DNA"/>
</dbReference>
<dbReference type="FunFam" id="4.10.400.10:FF:000011">
    <property type="entry name" value="Low-density lipoprotein receptor-related protein 1"/>
    <property type="match status" value="1"/>
</dbReference>
<dbReference type="InterPro" id="IPR026823">
    <property type="entry name" value="cEGF"/>
</dbReference>
<dbReference type="InterPro" id="IPR023415">
    <property type="entry name" value="LDLR_class-A_CS"/>
</dbReference>
<dbReference type="Gene3D" id="4.10.400.10">
    <property type="entry name" value="Low-density Lipoprotein Receptor"/>
    <property type="match status" value="30"/>
</dbReference>
<feature type="repeat" description="LDL-receptor class B" evidence="18">
    <location>
        <begin position="849"/>
        <end position="892"/>
    </location>
</feature>
<feature type="disulfide bond" evidence="17">
    <location>
        <begin position="3719"/>
        <end position="3734"/>
    </location>
</feature>
<comment type="caution">
    <text evidence="16">Lacks conserved residue(s) required for the propagation of feature annotation.</text>
</comment>
<dbReference type="Gene3D" id="2.10.25.10">
    <property type="entry name" value="Laminin"/>
    <property type="match status" value="13"/>
</dbReference>
<feature type="disulfide bond" evidence="17">
    <location>
        <begin position="2814"/>
        <end position="2826"/>
    </location>
</feature>
<dbReference type="FunFam" id="2.120.10.30:FF:000014">
    <property type="entry name" value="Low-density lipoprotein receptor-related protein 1"/>
    <property type="match status" value="1"/>
</dbReference>
<evidence type="ECO:0000313" key="23">
    <source>
        <dbReference type="Proteomes" id="UP000324632"/>
    </source>
</evidence>
<dbReference type="Pfam" id="PF24468">
    <property type="entry name" value="EGF_LRP2"/>
    <property type="match status" value="1"/>
</dbReference>
<feature type="disulfide bond" evidence="17">
    <location>
        <begin position="3090"/>
        <end position="3105"/>
    </location>
</feature>
<evidence type="ECO:0000256" key="9">
    <source>
        <dbReference type="ARBA" id="ARBA00022989"/>
    </source>
</evidence>
<dbReference type="PANTHER" id="PTHR22722">
    <property type="entry name" value="LOW-DENSITY LIPOPROTEIN RECEPTOR-RELATED PROTEIN 2-RELATED"/>
    <property type="match status" value="1"/>
</dbReference>
<dbReference type="FunFam" id="2.120.10.30:FF:000020">
    <property type="entry name" value="Prolow-density lipoprotein receptor-related protein 1"/>
    <property type="match status" value="1"/>
</dbReference>
<feature type="disulfide bond" evidence="17">
    <location>
        <begin position="1076"/>
        <end position="1094"/>
    </location>
</feature>
<feature type="disulfide bond" evidence="17">
    <location>
        <begin position="3784"/>
        <end position="3802"/>
    </location>
</feature>
<dbReference type="FunFam" id="4.10.400.10:FF:000073">
    <property type="entry name" value="Low-density lipoprotein receptor-related protein 1B"/>
    <property type="match status" value="1"/>
</dbReference>
<dbReference type="PRINTS" id="PR00261">
    <property type="entry name" value="LDLRECEPTOR"/>
</dbReference>
<dbReference type="FunFam" id="4.10.400.10:FF:000015">
    <property type="entry name" value="Low-density lipoprotein receptor-related protein 1"/>
    <property type="match status" value="1"/>
</dbReference>
<feature type="disulfide bond" evidence="16">
    <location>
        <begin position="4637"/>
        <end position="4654"/>
    </location>
</feature>
<dbReference type="FunFam" id="4.10.400.10:FF:000148">
    <property type="entry name" value="low-density lipoprotein receptor-related protein 1B"/>
    <property type="match status" value="1"/>
</dbReference>
<feature type="domain" description="EGF-like" evidence="21">
    <location>
        <begin position="4488"/>
        <end position="4524"/>
    </location>
</feature>
<dbReference type="Pfam" id="PF00058">
    <property type="entry name" value="Ldl_recept_b"/>
    <property type="match status" value="10"/>
</dbReference>
<feature type="domain" description="EGF-like" evidence="21">
    <location>
        <begin position="4452"/>
        <end position="4485"/>
    </location>
</feature>
<feature type="region of interest" description="Disordered" evidence="19">
    <location>
        <begin position="565"/>
        <end position="612"/>
    </location>
</feature>
<accession>A0A5A9P0T7</accession>
<feature type="disulfide bond" evidence="17">
    <location>
        <begin position="3746"/>
        <end position="3764"/>
    </location>
</feature>
<evidence type="ECO:0000256" key="8">
    <source>
        <dbReference type="ARBA" id="ARBA00022837"/>
    </source>
</evidence>
<feature type="domain" description="EGF-like" evidence="21">
    <location>
        <begin position="4631"/>
        <end position="4666"/>
    </location>
</feature>
<feature type="disulfide bond" evidence="16">
    <location>
        <begin position="4633"/>
        <end position="4643"/>
    </location>
</feature>
<keyword evidence="12 22" id="KW-0675">Receptor</keyword>
<dbReference type="FunFam" id="2.10.25.10:FF:000072">
    <property type="entry name" value="Low-density lipoprotein receptor-related protein 1B"/>
    <property type="match status" value="1"/>
</dbReference>
<dbReference type="FunFam" id="4.10.400.10:FF:000002">
    <property type="entry name" value="Low-density lipoprotein receptor-related protein 1"/>
    <property type="match status" value="2"/>
</dbReference>
<feature type="repeat" description="LDL-receptor class B" evidence="18">
    <location>
        <begin position="3293"/>
        <end position="3335"/>
    </location>
</feature>
<sequence>MEQNWDDWNKMKNIGEQMLGKSKFKYMAIDEAVLLIVTTVKADRSKPSGELQGLFVIAVPWAYANQIHQARLAQQSVQTSEGHLYCSPAPCHSSAYRKLAELQRLWSFNEPKSCASREYILCDVGEFLCGDQLTCVSESWLCDGEPDCPDGSDEVLDKCEVEVIVRCPLNHIQCIGTRKCIHFNKLCNGAKDCEDGFDEGVHCRELLSACHELHCRYGCIMTRNGTFCFCADGFEVGEDGRSCRDHDECAMYGTCSQTCMNTYGSYRCSCTDGYSLQSNRRSCIAKHEPGENPAALLIGGSDSIVITALNGSRLQTLKQLDLNGTHGLDFNHKEESVCWVTSSGSTGQLRCARMRKASGFTKEQEVKTVQNLNDVERLAFDWLTGNFYFVDRASDRIFVCNQYGDTCVTVIDLDLVNPTAIALDPLMGMLFFTDYGNVAKLERCNMDGTNRTRLVDYKIERPTAVTLDLVKKLVYWADAYLDYIEMTDYNGKNRHTIIQGYQVAHLHGLAVFEDYLYAIRSEPSSGAVVDVLRINRFNVTDPETLTSIGNAKTIRVYHKLSQPKVSSPQSRATRVKLTPTVSREDALTSASSAGATNPEAAAVEPDSSLEATGSPARLTMKAVGHLMTVLSLALSDGSNEHPKMLLIYKSDQMFAPCPPEPKKDLFLFYGKGRPGIIRGLDMNVKSTNEHMVPIEDLVNPRALDYHAVTGNIYFADTTSFLIGRQRVDGSSREAILKDDLDNVEGISVDWIGNNLYWTNDGYRKTISVARLERASETRKTLLEGDMSHPRAIVVDPVNSWMYWTDWEEDEVNDSIGRIEKAWMDGSNRNIFVTSNMLWPNGLTLDHGTSTMYWCDAYYDHIERIYLNGTGRMVVYSGRELNHPFGIAQYQNSIFWTEYMNASIFQLDLVSGEVSLLRSERPPLFGLRVYDAQSQLGDNACRVNYGGCGTLCLAVPGGRLCACADNQHLDKNNVTCSDSAGQEEPKRCGNDEFQCKNWRCIQANWICDGDDDCLDSSDEEPRICSNHTCPVDQFKCPSNRCIPKRWLCDGSNDCGDNEDESNKTCSAQPCQAGLFTCGNGRCVPEAWRCDLEDDCGDMSDESSSCVFFRHGQLRFNVQNILTEHISPAAGCVLVDAESKWELNLDAGAFRSAAILQIRDSVMLKALHNHIPDPESRLKHFARTYRGKLMNVLMRYFYVTRAAHRSIVTSFPTCEVLRQFSCANGRCISMKWHCDSGECILRITFVIIDDDCGDNSDEIGCVHSCGNGHYQCTSGRCIPDHWACDGDNDCGDYSDENVTCSGIAPALPPVECSGEEFHCRADGTCIPERWRCDGDKDCEDGSDEINCKGLKRMCDPLAKFTCKSSGKCISKSWVCDGDNDCEDRSDEESCETSVCKPPTQPCGNDSNTCLPPHKICDGRFDCADQSDEGPFCEKCLQGNGGCSHQCAVIPSKGVVCSCPDGLNLSSDNRTCETVDFCTKHLKCSQICEQHKTVVKCSCYPGWTLDPDGESCSSIDPFEAFVIFSIRHEIRRIDLHKRDYSLLVPGLRNTIALDFHFNRSLLYWTDVVEDKIYRGKLSDTGGVTGVEVVIQHGLATPEGLAVDWIAGNLYWIDSNLDQIEVAKLNGQMRTTLIAGGMEHPRALAVDPGLGILFWTDWDATFPRIEATSMSGSGRHVVFKDMEIGAWPNGLTLDHQERRMVWTDARSDAIYSALYDGSGVIEILRGHEYLSHPFAVSLFGGNVYWTDWRTNTLARANKWTGRNVTVIQKTSAQPFDLEIYHPSRQPQASNPCVENDGRGPCSHLCLIDYNRTASCSCPHLMKLSPNNRSCVDIQNCRGLAVDWLSRNMYWLSSENEETQINVARLDGSLKTSVIHGIDKPKCLTVHPAKGRIYWTDGNTVNVANMDGSNRKVLHQNQREPVGLSIDFPAGKIYWVSSANGTINRCNLDGSGFEVIESMKRDLTKATALAVMGKRLILSNDLLVSGKLWWADEDLAQLGTVAKRDGRNPAVLRNKTSGVVHMKVYDRDGQKGRNACQLNNGGCSQLCLPTSENTRTCACTIGYNLRSDRLSCEGLSSFLMYSFHEGIRGISLDPGDHAETLMPISGALFAVGVDFHAGNDTVYWTDMGLNRISRAKRDQTWREDVITTGINRVEGIAVDWIAGNLYWTDHGLNLIEIARLNGLYRSVVISEGLDQPRAIAVHPQRGYLFWTEWGKNPCIGRARLDGSDQVTLVSSGIAWPNGITIDYEENRLYWCDARTDKIERINLETGEGREIVLSAANVDLFSVAVFGAYIYWSDRAHANGSIRRGFKNDASDAVTMRSGLGVNLKDVKVFNRGREKGTNPCARSNGGCQQLCFHLGSGRRTCSCAHGYLAEDGFACQRYEGYLLYSERTILKSIHLSDESDLNSPLQPFENPDYFKNVIALAFDYRQETSNHNRIFFSDIQFGNIQMINDDWSGRQVVVDGVGSVEGLAYHRAWDTIYWTSSTTSSISRHTVDQSRHGAFTRQAVVTMSEDDHPHVLALDECQNLMFWTNWNEQRPSIMRSTLAGNNMKVIISTDVFTPNGLTIDHKAEKLYFSDGTLGKIERCEYDGSHRHVIVRSGPGTYFGLAIHGNYIFWSDWTRRAVLRTNKFTGGDTKVLRADIPHQPMGIIAVAKDTNNCERSPCRILNGGCGDLCLLTPDGRVNCSCRGERILLDDNRCVSKTSSCSIYTEFECGNGECIDYQLTCDGIAHCKDKSDEKMQYCDNRSCIKGHRPCYNRRCVANSRFCDGMDDCGDNSDEAFCNSGCSTFDATFIARTVHLFICCCLKKKIDCKDVTCAASESSCQDGTCIPMSSWCNQVIDCADASDEKNCNHTDCAHFYRMGVTEKAFISCNTTSLCVHPSWLCDGANDCGDYADETNCQVSHGQKCAEGHFACPSGNCISSVWLCDGQKDCEDGADEFQCDSSCLWNQFACSKNKCIAKQWLCDGEDDCGDGVDESVGLCAPNNTCDENSFRCLNKGCIPKRFVCDHDNDCGDGSDESVECVYRSCGPDEFRCADGRCLLSAQWECDGYPDCPDRSDELPLNLKCLAAESLCNSSFFMCSNGRCIAEKALCDLKDDCGDRSDEKNCNVNECLNRRVSGCMQDCQDLPVGYKCKCWPGFHLKNDGKTCVDIDECSTTLPCSQNCINTYGSYKCLCADGYEAPRKDPNSCKSLSAEEPFLILADLHEIRKLSIDGSNYTLLKQGLNNIISLDFDYKKEFIYWVDSSRPSGRRINRIRLNGSDLKISNALFYPDNNKKPVVHRTAVPSVLAVDWIGKNLYWCDVEKKTLEVSKSNGLYPTVLVSSGLKNPTDLALDAQTGYVFWIDCCENPHVGRVGMDGQGHTVIMNKEIYSPSALTIDYTNKRIYWADDNQIFFANMDGSQRHRVPHDHIQGVMGLTLFEDFIYWTDGKSKSLRRAHKTTGANAVELLNSWQAIKSIIVYHPLRQPEVPKHQCQVANGGCSHLCLLSPGGGHKCACPTNFYLASDNKTCLSNCTASQFRCGTDECIPFWWKCDTVDDCGDGSDEPADCPEFKCQPGRFQCGTGLCALPPFICDGENDCGDNSDEANCDKLVVDDLDDVLSRKHSGSSLYFQSLLSFADTYICLSGQFKCTRKQKCIPLNLRCNGQDDCGDGEDETDCPESTCSPDQFQCKTTMHCISKLWVCDEDPDCADGSDEANCDEKTCGPHEFRCENNNCIPDHWRCDSQNDCGDNSDEEHCKPVTCNLKDFACANGECISARFRCDGDYDCVDNSDEKDCETHCADDQFQCHNSLCISRKWLCDGQEDCKTGEDERNCLGTVEHLIENINLAKRSLVYQTCVEIHGNTDVYRISLPLQSGYMRLYFLFLHQMDCVKECTEDEFLCKNHAHCIPKRWRCDDVFDCVDHSDEENCGHDAFFCRPDEFICNNTLCKLHVWVCDGEDDCGDNSDEDLEMCAKLPCPPTRPYRCRNDRVCLRLDQICNKVDNCGDNSDEDECEAVSTRPKPCGKTEFTCSNHRCIPAQMQCDLFDDCGDGGSDEQDCKASSNGDVCGKRLNPCGEDAVCNQTNTNAICHCKPGFQRNLRSRKCEEINECVQFGRCSHYCTNTKGSYKCTCDKNYKDVNGSCIAKGPEDRVLYIANDTEIRSFVYPFNQSHGHKVHARIEENARIIGMDALFQQKKFIWATQFNPGGLFYKEILNRSQTKTNVGIICPDFRRPRDVSADWVTGNIYWTDHSRMHWFSYYTAHWTKLRYSINVGQLKGPNCTRLITDIAGEPYAITVNPVKGMMYWSVIGDHSHIEESAMDGSMRRVLLDKNLRRPTGLAIDYFSQRVYWADAELSVIGSVRFDGSDPLVVIDGRQGISQPYRIDLFEDYIYGTGLKNDVFRVHKYGKRTLEPLDLGIEKTTNVLISHRFKQQDVANPCLRMICDFMCLLNPTGASCICPEGKTLVNGSCIDPSVSGEMCRPACENGGRCMANEKGDWRCYCWPSFSGERCEVNHCADYCLNGGTCTGSPLGKPTCRCATGFSGPNCERRLCDNYCLNGGTCEVSTGNQPVCRCLAEYTGDRCLFHICHHYCVHSKACTLSSSGHVECVCPARYEGIKCDIDKCLRCHGAPCIINGETGDVACNCTSGRIASSCQLCDGYCYNGGTCHLDPDTSLPFCHCTSGFKNQRCDELANPCDYYCQNEGICTITALNKPRCKCSANWSGTQCERPAPKSSRSDNTAGGSIAIIVPLVLLVILIMTVVAGVFICRRRQRGKHVQRQPVTNGGINVEIGNPSYNMYEVDHDNHADAGSLLRPNFTLDPHKPMNYSNPMYAKMCLDGQNCRKPVINIDERRELLPKKLEGTIRETAA</sequence>
<keyword evidence="22" id="KW-0449">Lipoprotein</keyword>
<feature type="disulfide bond" evidence="17">
    <location>
        <begin position="3700"/>
        <end position="3712"/>
    </location>
</feature>
<keyword evidence="13" id="KW-0168">Coated pit</keyword>
<feature type="disulfide bond" evidence="17">
    <location>
        <begin position="2833"/>
        <end position="2848"/>
    </location>
</feature>
<dbReference type="FunFam" id="4.10.400.10:FF:000110">
    <property type="entry name" value="Low-density lipoprotein receptor-related protein 1B"/>
    <property type="match status" value="1"/>
</dbReference>
<feature type="disulfide bond" evidence="17">
    <location>
        <begin position="3558"/>
        <end position="3576"/>
    </location>
</feature>
<feature type="disulfide bond" evidence="17">
    <location>
        <begin position="4000"/>
        <end position="4012"/>
    </location>
</feature>
<dbReference type="SUPFAM" id="SSF57196">
    <property type="entry name" value="EGF/Laminin"/>
    <property type="match status" value="8"/>
</dbReference>
<feature type="disulfide bond" evidence="17">
    <location>
        <begin position="3739"/>
        <end position="3751"/>
    </location>
</feature>
<feature type="disulfide bond" evidence="17">
    <location>
        <begin position="3570"/>
        <end position="3585"/>
    </location>
</feature>
<dbReference type="SMART" id="SM00135">
    <property type="entry name" value="LY"/>
    <property type="match status" value="34"/>
</dbReference>
<feature type="disulfide bond" evidence="16">
    <location>
        <begin position="4694"/>
        <end position="4703"/>
    </location>
</feature>
<dbReference type="Pfam" id="PF14670">
    <property type="entry name" value="FXa_inhibition"/>
    <property type="match status" value="3"/>
</dbReference>
<evidence type="ECO:0000313" key="22">
    <source>
        <dbReference type="EMBL" id="KAA0715583.1"/>
    </source>
</evidence>
<feature type="domain" description="EGF-like" evidence="21">
    <location>
        <begin position="4668"/>
        <end position="4704"/>
    </location>
</feature>
<feature type="repeat" description="LDL-receptor class B" evidence="18">
    <location>
        <begin position="2158"/>
        <end position="2200"/>
    </location>
</feature>
<feature type="domain" description="EGF-like" evidence="21">
    <location>
        <begin position="245"/>
        <end position="284"/>
    </location>
</feature>
<feature type="disulfide bond" evidence="17">
    <location>
        <begin position="994"/>
        <end position="1012"/>
    </location>
</feature>
<feature type="disulfide bond" evidence="16">
    <location>
        <begin position="4656"/>
        <end position="4665"/>
    </location>
</feature>
<feature type="disulfide bond" evidence="17">
    <location>
        <begin position="3551"/>
        <end position="3563"/>
    </location>
</feature>
<keyword evidence="23" id="KW-1185">Reference proteome</keyword>
<feature type="repeat" description="LDL-receptor class B" evidence="18">
    <location>
        <begin position="2523"/>
        <end position="2567"/>
    </location>
</feature>
<dbReference type="Pfam" id="PF07645">
    <property type="entry name" value="EGF_CA"/>
    <property type="match status" value="2"/>
</dbReference>
<evidence type="ECO:0000256" key="17">
    <source>
        <dbReference type="PROSITE-ProRule" id="PRU00124"/>
    </source>
</evidence>
<dbReference type="FunFam" id="4.10.400.10:FF:000065">
    <property type="entry name" value="Transmembrane protease serine 7"/>
    <property type="match status" value="1"/>
</dbReference>
<evidence type="ECO:0000256" key="2">
    <source>
        <dbReference type="ARBA" id="ARBA00009939"/>
    </source>
</evidence>
<dbReference type="GO" id="GO:0005509">
    <property type="term" value="F:calcium ion binding"/>
    <property type="evidence" value="ECO:0007669"/>
    <property type="project" value="InterPro"/>
</dbReference>
<dbReference type="PROSITE" id="PS01209">
    <property type="entry name" value="LDLRA_1"/>
    <property type="match status" value="16"/>
</dbReference>
<name>A0A5A9P0T7_9TELE</name>
<protein>
    <submittedName>
        <fullName evidence="22">Low-density lipoprotein receptor-related protein 1B</fullName>
    </submittedName>
</protein>
<dbReference type="InterPro" id="IPR049883">
    <property type="entry name" value="NOTCH1_EGF-like"/>
</dbReference>
<feature type="disulfide bond" evidence="17">
    <location>
        <begin position="3640"/>
        <end position="3655"/>
    </location>
</feature>
<dbReference type="FunFam" id="2.10.25.10:FF:000498">
    <property type="entry name" value="Low-density lipoprotein receptor-related protein 1B"/>
    <property type="match status" value="1"/>
</dbReference>
<feature type="repeat" description="LDL-receptor class B" evidence="18">
    <location>
        <begin position="799"/>
        <end position="848"/>
    </location>
</feature>
<evidence type="ECO:0000256" key="1">
    <source>
        <dbReference type="ARBA" id="ARBA00004479"/>
    </source>
</evidence>
<feature type="repeat" description="LDL-receptor class B" evidence="18">
    <location>
        <begin position="710"/>
        <end position="752"/>
    </location>
</feature>
<dbReference type="CDD" id="cd00054">
    <property type="entry name" value="EGF_CA"/>
    <property type="match status" value="2"/>
</dbReference>
<feature type="disulfide bond" evidence="17">
    <location>
        <begin position="3518"/>
        <end position="3536"/>
    </location>
</feature>
<feature type="disulfide bond" evidence="17">
    <location>
        <begin position="987"/>
        <end position="999"/>
    </location>
</feature>
<dbReference type="InterPro" id="IPR009030">
    <property type="entry name" value="Growth_fac_rcpt_cys_sf"/>
</dbReference>
<dbReference type="FunFam" id="4.10.400.10:FF:000022">
    <property type="entry name" value="LDL receptor related protein 1"/>
    <property type="match status" value="1"/>
</dbReference>
<feature type="repeat" description="LDL-receptor class B" evidence="18">
    <location>
        <begin position="472"/>
        <end position="515"/>
    </location>
</feature>
<feature type="repeat" description="LDL-receptor class B" evidence="18">
    <location>
        <begin position="1647"/>
        <end position="1693"/>
    </location>
</feature>
<feature type="disulfide bond" evidence="17">
    <location>
        <begin position="3913"/>
        <end position="3925"/>
    </location>
</feature>
<feature type="disulfide bond" evidence="17">
    <location>
        <begin position="3680"/>
        <end position="3695"/>
    </location>
</feature>
<feature type="domain" description="EGF-like" evidence="21">
    <location>
        <begin position="4525"/>
        <end position="4560"/>
    </location>
</feature>
<feature type="disulfide bond" evidence="17">
    <location>
        <begin position="2882"/>
        <end position="2897"/>
    </location>
</feature>
<feature type="disulfide bond" evidence="16">
    <location>
        <begin position="4492"/>
        <end position="4502"/>
    </location>
</feature>
<comment type="subcellular location">
    <subcellularLocation>
        <location evidence="15">Membrane</location>
        <location evidence="15">Coated pit</location>
    </subcellularLocation>
    <subcellularLocation>
        <location evidence="1">Membrane</location>
        <topology evidence="1">Single-pass type I membrane protein</topology>
    </subcellularLocation>
</comment>
<keyword evidence="8" id="KW-0106">Calcium</keyword>
<dbReference type="InterPro" id="IPR002172">
    <property type="entry name" value="LDrepeatLR_classA_rpt"/>
</dbReference>
<keyword evidence="9 20" id="KW-1133">Transmembrane helix</keyword>
<feature type="disulfide bond" evidence="17">
    <location>
        <begin position="1069"/>
        <end position="1081"/>
    </location>
</feature>
<feature type="disulfide bond" evidence="17">
    <location>
        <begin position="1035"/>
        <end position="1053"/>
    </location>
</feature>
<dbReference type="PROSITE" id="PS00010">
    <property type="entry name" value="ASX_HYDROXYL"/>
    <property type="match status" value="3"/>
</dbReference>
<dbReference type="InterPro" id="IPR036055">
    <property type="entry name" value="LDL_receptor-like_sf"/>
</dbReference>
<feature type="disulfide bond" evidence="17">
    <location>
        <begin position="2943"/>
        <end position="2955"/>
    </location>
</feature>
<feature type="transmembrane region" description="Helical" evidence="20">
    <location>
        <begin position="4721"/>
        <end position="4744"/>
    </location>
</feature>
<dbReference type="SMART" id="SM00179">
    <property type="entry name" value="EGF_CA"/>
    <property type="match status" value="7"/>
</dbReference>
<feature type="disulfide bond" evidence="17">
    <location>
        <begin position="3891"/>
        <end position="3906"/>
    </location>
</feature>
<dbReference type="GO" id="GO:0043235">
    <property type="term" value="C:receptor complex"/>
    <property type="evidence" value="ECO:0007669"/>
    <property type="project" value="TreeGrafter"/>
</dbReference>
<feature type="disulfide bond" evidence="17">
    <location>
        <begin position="3758"/>
        <end position="3773"/>
    </location>
</feature>
<feature type="disulfide bond" evidence="17">
    <location>
        <begin position="2905"/>
        <end position="2917"/>
    </location>
</feature>
<feature type="disulfide bond" evidence="17">
    <location>
        <begin position="3975"/>
        <end position="3990"/>
    </location>
</feature>
<feature type="disulfide bond" evidence="17">
    <location>
        <begin position="2950"/>
        <end position="2968"/>
    </location>
</feature>
<dbReference type="Proteomes" id="UP000324632">
    <property type="component" value="Chromosome 10"/>
</dbReference>
<feature type="disulfide bond" evidence="17">
    <location>
        <begin position="1330"/>
        <end position="1345"/>
    </location>
</feature>
<feature type="disulfide bond" evidence="17">
    <location>
        <begin position="3511"/>
        <end position="3523"/>
    </location>
</feature>
<feature type="disulfide bond" evidence="17">
    <location>
        <begin position="2992"/>
        <end position="3010"/>
    </location>
</feature>
<dbReference type="FunFam" id="4.10.400.10:FF:000007">
    <property type="entry name" value="Low density lipoprotein receptor-related protein 1"/>
    <property type="match status" value="1"/>
</dbReference>
<dbReference type="FunFam" id="2.120.10.30:FF:000010">
    <property type="entry name" value="Low density lipoprotein receptor-related protein 1B"/>
    <property type="match status" value="1"/>
</dbReference>
<feature type="disulfide bond" evidence="17">
    <location>
        <begin position="3796"/>
        <end position="3811"/>
    </location>
</feature>
<evidence type="ECO:0000256" key="7">
    <source>
        <dbReference type="ARBA" id="ARBA00022737"/>
    </source>
</evidence>
<dbReference type="FunFam" id="4.10.400.10:FF:000024">
    <property type="entry name" value="Low-density lipoprotein RecePtor related"/>
    <property type="match status" value="1"/>
</dbReference>
<evidence type="ECO:0000256" key="13">
    <source>
        <dbReference type="ARBA" id="ARBA00023176"/>
    </source>
</evidence>
<dbReference type="PANTHER" id="PTHR22722:SF5">
    <property type="entry name" value="LOW-DENSITY LIPOPROTEIN RECEPTOR-RELATED PROTEIN 1B"/>
    <property type="match status" value="1"/>
</dbReference>
<dbReference type="PROSITE" id="PS50068">
    <property type="entry name" value="LDLRA_2"/>
    <property type="match status" value="30"/>
</dbReference>
<keyword evidence="11 16" id="KW-1015">Disulfide bond</keyword>
<feature type="repeat" description="LDL-receptor class B" evidence="18">
    <location>
        <begin position="2201"/>
        <end position="2244"/>
    </location>
</feature>
<dbReference type="FunFam" id="2.120.10.30:FF:000009">
    <property type="entry name" value="Putative low-density lipoprotein receptor-related protein 1B"/>
    <property type="match status" value="1"/>
</dbReference>
<dbReference type="GO" id="GO:0006897">
    <property type="term" value="P:endocytosis"/>
    <property type="evidence" value="ECO:0007669"/>
    <property type="project" value="UniProtKB-KW"/>
</dbReference>
<keyword evidence="14" id="KW-0325">Glycoprotein</keyword>
<evidence type="ECO:0000256" key="15">
    <source>
        <dbReference type="ARBA" id="ARBA00037878"/>
    </source>
</evidence>
<feature type="disulfide bond" evidence="17">
    <location>
        <begin position="4007"/>
        <end position="4025"/>
    </location>
</feature>
<gene>
    <name evidence="22" type="ORF">E1301_Tti010039</name>
</gene>
<dbReference type="SUPFAM" id="SSF57184">
    <property type="entry name" value="Growth factor receptor domain"/>
    <property type="match status" value="2"/>
</dbReference>
<evidence type="ECO:0000256" key="12">
    <source>
        <dbReference type="ARBA" id="ARBA00023170"/>
    </source>
</evidence>
<dbReference type="FunFam" id="2.10.25.10:FF:000505">
    <property type="entry name" value="Low-density lipoprotein receptor-related protein 1"/>
    <property type="match status" value="1"/>
</dbReference>
<dbReference type="FunFam" id="2.120.10.30:FF:000012">
    <property type="entry name" value="Low density lipoprotein receptor-related protein 1"/>
    <property type="match status" value="1"/>
</dbReference>
<evidence type="ECO:0000256" key="4">
    <source>
        <dbReference type="ARBA" id="ARBA00022583"/>
    </source>
</evidence>
<evidence type="ECO:0000256" key="16">
    <source>
        <dbReference type="PROSITE-ProRule" id="PRU00076"/>
    </source>
</evidence>
<feature type="disulfide bond" evidence="16">
    <location>
        <begin position="4528"/>
        <end position="4538"/>
    </location>
</feature>
<dbReference type="PROSITE" id="PS00022">
    <property type="entry name" value="EGF_1"/>
    <property type="match status" value="4"/>
</dbReference>
<dbReference type="InterPro" id="IPR001881">
    <property type="entry name" value="EGF-like_Ca-bd_dom"/>
</dbReference>
<feature type="disulfide bond" evidence="17">
    <location>
        <begin position="3777"/>
        <end position="3789"/>
    </location>
</feature>
<feature type="disulfide bond" evidence="17">
    <location>
        <begin position="3920"/>
        <end position="3938"/>
    </location>
</feature>
<dbReference type="InterPro" id="IPR000033">
    <property type="entry name" value="LDLR_classB_rpt"/>
</dbReference>
<feature type="disulfide bond" evidence="16">
    <location>
        <begin position="3152"/>
        <end position="3162"/>
    </location>
</feature>
<evidence type="ECO:0000256" key="14">
    <source>
        <dbReference type="ARBA" id="ARBA00023180"/>
    </source>
</evidence>
<keyword evidence="6" id="KW-0732">Signal</keyword>
<feature type="disulfide bond" evidence="16">
    <location>
        <begin position="4672"/>
        <end position="4682"/>
    </location>
</feature>
<feature type="disulfide bond" evidence="17">
    <location>
        <begin position="2764"/>
        <end position="2779"/>
    </location>
</feature>
<evidence type="ECO:0000256" key="19">
    <source>
        <dbReference type="SAM" id="MobiDB-lite"/>
    </source>
</evidence>
<evidence type="ECO:0000256" key="5">
    <source>
        <dbReference type="ARBA" id="ARBA00022692"/>
    </source>
</evidence>
<evidence type="ECO:0000259" key="21">
    <source>
        <dbReference type="PROSITE" id="PS50026"/>
    </source>
</evidence>
<dbReference type="FunFam" id="2.120.10.30:FF:000241">
    <property type="entry name" value="Low-density lipoprotein receptor-related protein 6"/>
    <property type="match status" value="1"/>
</dbReference>
<feature type="repeat" description="LDL-receptor class B" evidence="18">
    <location>
        <begin position="2115"/>
        <end position="2157"/>
    </location>
</feature>
<dbReference type="FunFam" id="4.10.400.10:FF:000005">
    <property type="entry name" value="low-density lipoprotein receptor-related protein 1B"/>
    <property type="match status" value="1"/>
</dbReference>
<dbReference type="FunFam" id="2.10.25.10:FF:000009">
    <property type="entry name" value="Low-density lipoprotein receptor isoform 1"/>
    <property type="match status" value="2"/>
</dbReference>
<proteinExistence type="inferred from homology"/>
<dbReference type="PROSITE" id="PS01187">
    <property type="entry name" value="EGF_CA"/>
    <property type="match status" value="3"/>
</dbReference>
<feature type="domain" description="EGF-like" evidence="21">
    <location>
        <begin position="3148"/>
        <end position="3183"/>
    </location>
</feature>
<feature type="repeat" description="LDL-receptor class B" evidence="18">
    <location>
        <begin position="4322"/>
        <end position="4366"/>
    </location>
</feature>
<dbReference type="InterPro" id="IPR018097">
    <property type="entry name" value="EGF_Ca-bd_CS"/>
</dbReference>
<feature type="repeat" description="LDL-receptor class B" evidence="18">
    <location>
        <begin position="1604"/>
        <end position="1646"/>
    </location>
</feature>
<evidence type="ECO:0000256" key="18">
    <source>
        <dbReference type="PROSITE-ProRule" id="PRU00461"/>
    </source>
</evidence>
<feature type="disulfide bond" evidence="17">
    <location>
        <begin position="1373"/>
        <end position="1388"/>
    </location>
</feature>
<dbReference type="CDD" id="cd00112">
    <property type="entry name" value="LDLa"/>
    <property type="match status" value="30"/>
</dbReference>
<feature type="repeat" description="LDL-receptor class B" evidence="18">
    <location>
        <begin position="753"/>
        <end position="798"/>
    </location>
</feature>
<evidence type="ECO:0000256" key="6">
    <source>
        <dbReference type="ARBA" id="ARBA00022729"/>
    </source>
</evidence>
<feature type="repeat" description="LDL-receptor class B" evidence="18">
    <location>
        <begin position="4278"/>
        <end position="4321"/>
    </location>
</feature>
<dbReference type="PROSITE" id="PS01186">
    <property type="entry name" value="EGF_2"/>
    <property type="match status" value="5"/>
</dbReference>
<dbReference type="GO" id="GO:0005905">
    <property type="term" value="C:clathrin-coated pit"/>
    <property type="evidence" value="ECO:0007669"/>
    <property type="project" value="UniProtKB-KW"/>
</dbReference>
<organism evidence="22 23">
    <name type="scientific">Triplophysa tibetana</name>
    <dbReference type="NCBI Taxonomy" id="1572043"/>
    <lineage>
        <taxon>Eukaryota</taxon>
        <taxon>Metazoa</taxon>
        <taxon>Chordata</taxon>
        <taxon>Craniata</taxon>
        <taxon>Vertebrata</taxon>
        <taxon>Euteleostomi</taxon>
        <taxon>Actinopterygii</taxon>
        <taxon>Neopterygii</taxon>
        <taxon>Teleostei</taxon>
        <taxon>Ostariophysi</taxon>
        <taxon>Cypriniformes</taxon>
        <taxon>Nemacheilidae</taxon>
        <taxon>Triplophysa</taxon>
    </lineage>
</organism>
<feature type="repeat" description="LDL-receptor class B" evidence="18">
    <location>
        <begin position="1557"/>
        <end position="1603"/>
    </location>
</feature>
<feature type="disulfide bond" evidence="17">
    <location>
        <begin position="2752"/>
        <end position="2770"/>
    </location>
</feature>
<feature type="disulfide bond" evidence="17">
    <location>
        <begin position="3078"/>
        <end position="3096"/>
    </location>
</feature>
<keyword evidence="4" id="KW-0254">Endocytosis</keyword>
<feature type="repeat" description="LDL-receptor class B" evidence="18">
    <location>
        <begin position="3336"/>
        <end position="3379"/>
    </location>
</feature>
<dbReference type="InterPro" id="IPR000152">
    <property type="entry name" value="EGF-type_Asp/Asn_hydroxyl_site"/>
</dbReference>
<feature type="disulfide bond" evidence="16">
    <location>
        <begin position="4456"/>
        <end position="4466"/>
    </location>
</feature>
<feature type="disulfide bond" evidence="17">
    <location>
        <begin position="2924"/>
        <end position="2939"/>
    </location>
</feature>
<dbReference type="Pfam" id="PF00057">
    <property type="entry name" value="Ldl_recept_a"/>
    <property type="match status" value="27"/>
</dbReference>
<dbReference type="InterPro" id="IPR000742">
    <property type="entry name" value="EGF"/>
</dbReference>
<reference evidence="22 23" key="1">
    <citation type="journal article" date="2019" name="Mol. Ecol. Resour.">
        <title>Chromosome-level genome assembly of Triplophysa tibetana, a fish adapted to the harsh high-altitude environment of the Tibetan Plateau.</title>
        <authorList>
            <person name="Yang X."/>
            <person name="Liu H."/>
            <person name="Ma Z."/>
            <person name="Zou Y."/>
            <person name="Zou M."/>
            <person name="Mao Y."/>
            <person name="Li X."/>
            <person name="Wang H."/>
            <person name="Chen T."/>
            <person name="Wang W."/>
            <person name="Yang R."/>
        </authorList>
    </citation>
    <scope>NUCLEOTIDE SEQUENCE [LARGE SCALE GENOMIC DNA]</scope>
    <source>
        <strain evidence="22">TTIB1903HZAU</strain>
        <tissue evidence="22">Muscle</tissue>
    </source>
</reference>
<feature type="disulfide bond" evidence="17">
    <location>
        <begin position="3707"/>
        <end position="3725"/>
    </location>
</feature>
<feature type="disulfide bond" evidence="17">
    <location>
        <begin position="2711"/>
        <end position="2729"/>
    </location>
</feature>
<dbReference type="FunFam" id="2.120.10.30:FF:000018">
    <property type="entry name" value="Low-density lipoprotein receptor-related protein 1"/>
    <property type="match status" value="1"/>
</dbReference>
<dbReference type="Pfam" id="PF12662">
    <property type="entry name" value="cEGF"/>
    <property type="match status" value="1"/>
</dbReference>
<feature type="disulfide bond" evidence="17">
    <location>
        <begin position="2985"/>
        <end position="2997"/>
    </location>
</feature>
<feature type="disulfide bond" evidence="17">
    <location>
        <begin position="2821"/>
        <end position="2839"/>
    </location>
</feature>
<dbReference type="FunFam" id="4.10.400.10:FF:000080">
    <property type="entry name" value="Low-density lipoprotein receptor-related protein 1B"/>
    <property type="match status" value="1"/>
</dbReference>
<evidence type="ECO:0000256" key="11">
    <source>
        <dbReference type="ARBA" id="ARBA00023157"/>
    </source>
</evidence>
<feature type="repeat" description="LDL-receptor class B" evidence="18">
    <location>
        <begin position="1886"/>
        <end position="1925"/>
    </location>
</feature>
<dbReference type="FunFam" id="4.10.400.10:FF:000061">
    <property type="entry name" value="Low-density lipoprotein receptor-related protein 1B"/>
    <property type="match status" value="1"/>
</dbReference>
<dbReference type="FunFam" id="4.10.400.10:FF:000018">
    <property type="entry name" value="Low-density lipoprotein receptor-related protein 1"/>
    <property type="match status" value="1"/>
</dbReference>
<keyword evidence="7" id="KW-0677">Repeat</keyword>
<dbReference type="InterPro" id="IPR051221">
    <property type="entry name" value="LDLR-related"/>
</dbReference>
<dbReference type="FunFam" id="4.10.400.10:FF:000012">
    <property type="entry name" value="Low-density lipoprotein receptor-related protein 1"/>
    <property type="match status" value="1"/>
</dbReference>
<feature type="disulfide bond" evidence="17">
    <location>
        <begin position="1028"/>
        <end position="1040"/>
    </location>
</feature>